<dbReference type="InterPro" id="IPR045149">
    <property type="entry name" value="OS-9-like"/>
</dbReference>
<dbReference type="OMA" id="AYPQFEV"/>
<accession>W3X671</accession>
<feature type="compositionally biased region" description="Basic and acidic residues" evidence="8">
    <location>
        <begin position="456"/>
        <end position="465"/>
    </location>
</feature>
<dbReference type="InterPro" id="IPR044865">
    <property type="entry name" value="MRH_dom"/>
</dbReference>
<feature type="compositionally biased region" description="Basic and acidic residues" evidence="8">
    <location>
        <begin position="484"/>
        <end position="493"/>
    </location>
</feature>
<dbReference type="PROSITE" id="PS51914">
    <property type="entry name" value="MRH"/>
    <property type="match status" value="1"/>
</dbReference>
<dbReference type="InterPro" id="IPR012913">
    <property type="entry name" value="OS9-like_dom"/>
</dbReference>
<evidence type="ECO:0000256" key="5">
    <source>
        <dbReference type="ARBA" id="ARBA00022824"/>
    </source>
</evidence>
<sequence>MRRISTLFAAAQLCAASRHGFSIHNDLLAYPQFEVVLSDAYISEHEAKVLLDPGNRGNADDKDIQPAKPVAHGIHDGSNDDGSLETTETYEVMTMHDTRYLCAIPVIETPPVQNKTETELAKAEEARELARASTHGWELVNGLDGTCLYYVSGWWSYSFCYGHDVVQFHAAPSKGGPPKRDPNSQEYVLGRVQDPSSTTNRRGRSSKTTAPAAANKDAAKPTTSPPNTELQVKGDQRYLVQRMEDGTLCDLMNRPRTIEIQYHCSPGSTQDRIGWIKEITTCSYLMLVNTPRLCSDVAFRPPPPSRANTISCRTIVPEAQQADWHAQKTLEAQAAMIGQQLKDAAQAPVIIGGVVVGGRQVLGKGEDGKEAPQLKPPRSFHKEPIVEIIALGNTDEDGQLEVLSDEELEKLDLDPELVEELKKQIQELAGENGWKLQVVEEPGNNGREIQGVIDTDGGKGPKVDAEGDEGEESEESESSDSQGSEEKFFKEEL</sequence>
<feature type="region of interest" description="Disordered" evidence="8">
    <location>
        <begin position="441"/>
        <end position="493"/>
    </location>
</feature>
<dbReference type="GeneID" id="19273424"/>
<dbReference type="SUPFAM" id="SSF50911">
    <property type="entry name" value="Mannose 6-phosphate receptor domain"/>
    <property type="match status" value="1"/>
</dbReference>
<dbReference type="OrthoDB" id="448954at2759"/>
<evidence type="ECO:0000256" key="3">
    <source>
        <dbReference type="ARBA" id="ARBA00022729"/>
    </source>
</evidence>
<evidence type="ECO:0000313" key="11">
    <source>
        <dbReference type="Proteomes" id="UP000030651"/>
    </source>
</evidence>
<dbReference type="GO" id="GO:0030970">
    <property type="term" value="P:retrograde protein transport, ER to cytosol"/>
    <property type="evidence" value="ECO:0007669"/>
    <property type="project" value="TreeGrafter"/>
</dbReference>
<evidence type="ECO:0000313" key="10">
    <source>
        <dbReference type="EMBL" id="ETS80882.1"/>
    </source>
</evidence>
<dbReference type="InterPro" id="IPR009011">
    <property type="entry name" value="Man6P_isomerase_rcpt-bd_dom_sf"/>
</dbReference>
<keyword evidence="6" id="KW-1015">Disulfide bond</keyword>
<evidence type="ECO:0000256" key="2">
    <source>
        <dbReference type="ARBA" id="ARBA00009918"/>
    </source>
</evidence>
<dbReference type="PANTHER" id="PTHR15414">
    <property type="entry name" value="OS-9-RELATED"/>
    <property type="match status" value="1"/>
</dbReference>
<name>W3X671_PESFW</name>
<dbReference type="Proteomes" id="UP000030651">
    <property type="component" value="Unassembled WGS sequence"/>
</dbReference>
<dbReference type="GO" id="GO:0005789">
    <property type="term" value="C:endoplasmic reticulum membrane"/>
    <property type="evidence" value="ECO:0007669"/>
    <property type="project" value="UniProtKB-SubCell"/>
</dbReference>
<dbReference type="AlphaFoldDB" id="W3X671"/>
<dbReference type="STRING" id="1229662.W3X671"/>
<dbReference type="HOGENOM" id="CLU_025069_0_0_1"/>
<evidence type="ECO:0000256" key="8">
    <source>
        <dbReference type="SAM" id="MobiDB-lite"/>
    </source>
</evidence>
<dbReference type="GO" id="GO:0030246">
    <property type="term" value="F:carbohydrate binding"/>
    <property type="evidence" value="ECO:0007669"/>
    <property type="project" value="UniProtKB-UniRule"/>
</dbReference>
<dbReference type="RefSeq" id="XP_007835183.1">
    <property type="nucleotide sequence ID" value="XM_007836992.1"/>
</dbReference>
<dbReference type="Gene3D" id="2.70.130.10">
    <property type="entry name" value="Mannose-6-phosphate receptor binding domain"/>
    <property type="match status" value="1"/>
</dbReference>
<dbReference type="PANTHER" id="PTHR15414:SF0">
    <property type="entry name" value="ENDOPLASMIC RETICULUM LECTIN 1"/>
    <property type="match status" value="1"/>
</dbReference>
<gene>
    <name evidence="10" type="ORF">PFICI_08411</name>
</gene>
<dbReference type="eggNOG" id="KOG3394">
    <property type="taxonomic scope" value="Eukaryota"/>
</dbReference>
<dbReference type="GO" id="GO:0030968">
    <property type="term" value="P:endoplasmic reticulum unfolded protein response"/>
    <property type="evidence" value="ECO:0007669"/>
    <property type="project" value="UniProtKB-UniRule"/>
</dbReference>
<comment type="similarity">
    <text evidence="2 7">Belongs to the OS-9 family.</text>
</comment>
<comment type="subcellular location">
    <subcellularLocation>
        <location evidence="1 7">Endoplasmic reticulum membrane</location>
        <topology evidence="1 7">Peripheral membrane protein</topology>
        <orientation evidence="1 7">Lumenal side</orientation>
    </subcellularLocation>
</comment>
<feature type="compositionally biased region" description="Acidic residues" evidence="8">
    <location>
        <begin position="466"/>
        <end position="478"/>
    </location>
</feature>
<dbReference type="EMBL" id="KI912113">
    <property type="protein sequence ID" value="ETS80882.1"/>
    <property type="molecule type" value="Genomic_DNA"/>
</dbReference>
<protein>
    <recommendedName>
        <fullName evidence="7">Endoplasmic reticulum lectin</fullName>
    </recommendedName>
    <alternativeName>
        <fullName evidence="7">Protein OS-9 homolog</fullName>
    </alternativeName>
</protein>
<keyword evidence="5 7" id="KW-0256">Endoplasmic reticulum</keyword>
<dbReference type="GO" id="GO:0005788">
    <property type="term" value="C:endoplasmic reticulum lumen"/>
    <property type="evidence" value="ECO:0007669"/>
    <property type="project" value="UniProtKB-UniRule"/>
</dbReference>
<feature type="compositionally biased region" description="Low complexity" evidence="8">
    <location>
        <begin position="207"/>
        <end position="222"/>
    </location>
</feature>
<feature type="domain" description="MRH" evidence="9">
    <location>
        <begin position="145"/>
        <end position="296"/>
    </location>
</feature>
<feature type="region of interest" description="Disordered" evidence="8">
    <location>
        <begin position="191"/>
        <end position="234"/>
    </location>
</feature>
<keyword evidence="7" id="KW-0472">Membrane</keyword>
<comment type="function">
    <text evidence="7">Lectin involved in the quality control of the secretory pathway. As a member of the endoplasmic reticulum-associated degradation lumenal (ERAD-L) surveillance system, targets misfolded endoplasmic reticulum lumenal glycoproteins for degradation.</text>
</comment>
<keyword evidence="3" id="KW-0732">Signal</keyword>
<organism evidence="10 11">
    <name type="scientific">Pestalotiopsis fici (strain W106-1 / CGMCC3.15140)</name>
    <dbReference type="NCBI Taxonomy" id="1229662"/>
    <lineage>
        <taxon>Eukaryota</taxon>
        <taxon>Fungi</taxon>
        <taxon>Dikarya</taxon>
        <taxon>Ascomycota</taxon>
        <taxon>Pezizomycotina</taxon>
        <taxon>Sordariomycetes</taxon>
        <taxon>Xylariomycetidae</taxon>
        <taxon>Amphisphaeriales</taxon>
        <taxon>Sporocadaceae</taxon>
        <taxon>Pestalotiopsis</taxon>
    </lineage>
</organism>
<evidence type="ECO:0000256" key="7">
    <source>
        <dbReference type="RuleBase" id="RU369099"/>
    </source>
</evidence>
<reference evidence="11" key="1">
    <citation type="journal article" date="2015" name="BMC Genomics">
        <title>Genomic and transcriptomic analysis of the endophytic fungus Pestalotiopsis fici reveals its lifestyle and high potential for synthesis of natural products.</title>
        <authorList>
            <person name="Wang X."/>
            <person name="Zhang X."/>
            <person name="Liu L."/>
            <person name="Xiang M."/>
            <person name="Wang W."/>
            <person name="Sun X."/>
            <person name="Che Y."/>
            <person name="Guo L."/>
            <person name="Liu G."/>
            <person name="Guo L."/>
            <person name="Wang C."/>
            <person name="Yin W.B."/>
            <person name="Stadler M."/>
            <person name="Zhang X."/>
            <person name="Liu X."/>
        </authorList>
    </citation>
    <scope>NUCLEOTIDE SEQUENCE [LARGE SCALE GENOMIC DNA]</scope>
    <source>
        <strain evidence="11">W106-1 / CGMCC3.15140</strain>
    </source>
</reference>
<evidence type="ECO:0000256" key="1">
    <source>
        <dbReference type="ARBA" id="ARBA00004367"/>
    </source>
</evidence>
<proteinExistence type="inferred from homology"/>
<evidence type="ECO:0000256" key="6">
    <source>
        <dbReference type="ARBA" id="ARBA00023157"/>
    </source>
</evidence>
<keyword evidence="4 7" id="KW-0430">Lectin</keyword>
<evidence type="ECO:0000256" key="4">
    <source>
        <dbReference type="ARBA" id="ARBA00022734"/>
    </source>
</evidence>
<dbReference type="InParanoid" id="W3X671"/>
<dbReference type="Pfam" id="PF07915">
    <property type="entry name" value="PRKCSH"/>
    <property type="match status" value="1"/>
</dbReference>
<keyword evidence="11" id="KW-1185">Reference proteome</keyword>
<evidence type="ECO:0000259" key="9">
    <source>
        <dbReference type="PROSITE" id="PS51914"/>
    </source>
</evidence>
<dbReference type="KEGG" id="pfy:PFICI_08411"/>